<evidence type="ECO:0000313" key="6">
    <source>
        <dbReference type="EMBL" id="SKB98535.1"/>
    </source>
</evidence>
<gene>
    <name evidence="6" type="ORF">SAMN06295920_110143</name>
</gene>
<evidence type="ECO:0000256" key="4">
    <source>
        <dbReference type="ARBA" id="ARBA00023172"/>
    </source>
</evidence>
<dbReference type="Gene3D" id="3.30.160.390">
    <property type="entry name" value="Integrase, DNA-binding domain"/>
    <property type="match status" value="1"/>
</dbReference>
<dbReference type="Pfam" id="PF00589">
    <property type="entry name" value="Phage_integrase"/>
    <property type="match status" value="1"/>
</dbReference>
<dbReference type="CDD" id="cd00801">
    <property type="entry name" value="INT_P4_C"/>
    <property type="match status" value="1"/>
</dbReference>
<dbReference type="AlphaFoldDB" id="A0A1T5FQU6"/>
<evidence type="ECO:0000256" key="3">
    <source>
        <dbReference type="ARBA" id="ARBA00023125"/>
    </source>
</evidence>
<dbReference type="GO" id="GO:0006310">
    <property type="term" value="P:DNA recombination"/>
    <property type="evidence" value="ECO:0007669"/>
    <property type="project" value="UniProtKB-KW"/>
</dbReference>
<evidence type="ECO:0000256" key="1">
    <source>
        <dbReference type="ARBA" id="ARBA00008857"/>
    </source>
</evidence>
<dbReference type="InterPro" id="IPR013762">
    <property type="entry name" value="Integrase-like_cat_sf"/>
</dbReference>
<protein>
    <submittedName>
        <fullName evidence="6">Site-specific recombinase XerD</fullName>
    </submittedName>
</protein>
<keyword evidence="3" id="KW-0238">DNA-binding</keyword>
<dbReference type="InterPro" id="IPR025166">
    <property type="entry name" value="Integrase_DNA_bind_dom"/>
</dbReference>
<dbReference type="InterPro" id="IPR002104">
    <property type="entry name" value="Integrase_catalytic"/>
</dbReference>
<dbReference type="SUPFAM" id="SSF56349">
    <property type="entry name" value="DNA breaking-rejoining enzymes"/>
    <property type="match status" value="1"/>
</dbReference>
<reference evidence="7" key="1">
    <citation type="submission" date="2017-02" db="EMBL/GenBank/DDBJ databases">
        <authorList>
            <person name="Varghese N."/>
            <person name="Submissions S."/>
        </authorList>
    </citation>
    <scope>NUCLEOTIDE SEQUENCE [LARGE SCALE GENOMIC DNA]</scope>
    <source>
        <strain evidence="7">UM2</strain>
    </source>
</reference>
<dbReference type="Pfam" id="PF13356">
    <property type="entry name" value="Arm-DNA-bind_3"/>
    <property type="match status" value="1"/>
</dbReference>
<evidence type="ECO:0000259" key="5">
    <source>
        <dbReference type="PROSITE" id="PS51898"/>
    </source>
</evidence>
<dbReference type="GO" id="GO:0015074">
    <property type="term" value="P:DNA integration"/>
    <property type="evidence" value="ECO:0007669"/>
    <property type="project" value="UniProtKB-KW"/>
</dbReference>
<keyword evidence="4" id="KW-0233">DNA recombination</keyword>
<dbReference type="InterPro" id="IPR050808">
    <property type="entry name" value="Phage_Integrase"/>
</dbReference>
<dbReference type="InterPro" id="IPR010998">
    <property type="entry name" value="Integrase_recombinase_N"/>
</dbReference>
<dbReference type="PANTHER" id="PTHR30629:SF2">
    <property type="entry name" value="PROPHAGE INTEGRASE INTS-RELATED"/>
    <property type="match status" value="1"/>
</dbReference>
<evidence type="ECO:0000256" key="2">
    <source>
        <dbReference type="ARBA" id="ARBA00022908"/>
    </source>
</evidence>
<organism evidence="6 7">
    <name type="scientific">Rhizorhabdus histidinilytica</name>
    <dbReference type="NCBI Taxonomy" id="439228"/>
    <lineage>
        <taxon>Bacteria</taxon>
        <taxon>Pseudomonadati</taxon>
        <taxon>Pseudomonadota</taxon>
        <taxon>Alphaproteobacteria</taxon>
        <taxon>Sphingomonadales</taxon>
        <taxon>Sphingomonadaceae</taxon>
        <taxon>Rhizorhabdus</taxon>
    </lineage>
</organism>
<keyword evidence="7" id="KW-1185">Reference proteome</keyword>
<proteinExistence type="inferred from homology"/>
<dbReference type="Gene3D" id="1.10.443.10">
    <property type="entry name" value="Intergrase catalytic core"/>
    <property type="match status" value="1"/>
</dbReference>
<dbReference type="Gene3D" id="1.10.150.130">
    <property type="match status" value="1"/>
</dbReference>
<dbReference type="PANTHER" id="PTHR30629">
    <property type="entry name" value="PROPHAGE INTEGRASE"/>
    <property type="match status" value="1"/>
</dbReference>
<dbReference type="InterPro" id="IPR011010">
    <property type="entry name" value="DNA_brk_join_enz"/>
</dbReference>
<dbReference type="GO" id="GO:0003677">
    <property type="term" value="F:DNA binding"/>
    <property type="evidence" value="ECO:0007669"/>
    <property type="project" value="UniProtKB-KW"/>
</dbReference>
<dbReference type="PROSITE" id="PS51898">
    <property type="entry name" value="TYR_RECOMBINASE"/>
    <property type="match status" value="1"/>
</dbReference>
<dbReference type="STRING" id="439228.SAMN06295920_110143"/>
<accession>A0A1T5FQU6</accession>
<comment type="similarity">
    <text evidence="1">Belongs to the 'phage' integrase family.</text>
</comment>
<dbReference type="RefSeq" id="WP_235862737.1">
    <property type="nucleotide sequence ID" value="NZ_FUYM01000010.1"/>
</dbReference>
<dbReference type="InterPro" id="IPR038488">
    <property type="entry name" value="Integrase_DNA-bd_sf"/>
</dbReference>
<dbReference type="Proteomes" id="UP000189818">
    <property type="component" value="Unassembled WGS sequence"/>
</dbReference>
<feature type="domain" description="Tyr recombinase" evidence="5">
    <location>
        <begin position="202"/>
        <end position="387"/>
    </location>
</feature>
<evidence type="ECO:0000313" key="7">
    <source>
        <dbReference type="Proteomes" id="UP000189818"/>
    </source>
</evidence>
<name>A0A1T5FQU6_9SPHN</name>
<keyword evidence="2" id="KW-0229">DNA integration</keyword>
<dbReference type="EMBL" id="FUYM01000010">
    <property type="protein sequence ID" value="SKB98535.1"/>
    <property type="molecule type" value="Genomic_DNA"/>
</dbReference>
<sequence length="409" mass="45769">MEARKITQTVVDGLSSSGRDEFLWDTKLSGFGVKVSAGGKRSYVYQFRLGGRKGSTRRITIGEHRNPWDANDARERAEQYARVVAQGIDPVAAAADARRIAVDLAFPAYAEKFIDSCEGEGWRKLVSGTLKNHVVPHLKKKSLPQIRKGDITDVLDRLPPKQAALKRNAFAVLRRLFSWAVGRGDIERSPFEGMEVPPPVPARDRVLTDEEIAIIWSAAADAGSLFGPIVRLLLATGQRREEVTQMDWAEVKRSEALWRLPKERAKNNVAHVVPLNELAIQVLDRVARGEKWPRSGAVFMTNGKGPFTAHARGKKRIDKRAEVLAKKPLAPWRLHDLRRTMATNFQRLGIRFEVTESALNHVGVSRVGVAAVYQRHDWLDEKIDAFTAWAAHLEAVFEKATKAAEMPKK</sequence>